<dbReference type="OrthoDB" id="10577175at2759"/>
<name>A0A2G5HQ10_CERBT</name>
<proteinExistence type="predicted"/>
<dbReference type="Proteomes" id="UP000230605">
    <property type="component" value="Chromosome 6"/>
</dbReference>
<evidence type="ECO:0000256" key="1">
    <source>
        <dbReference type="SAM" id="MobiDB-lite"/>
    </source>
</evidence>
<accession>A0A2G5HQ10</accession>
<dbReference type="EMBL" id="LKMD01000104">
    <property type="protein sequence ID" value="PIA94343.1"/>
    <property type="molecule type" value="Genomic_DNA"/>
</dbReference>
<dbReference type="EMBL" id="CP134189">
    <property type="protein sequence ID" value="WPB04988.1"/>
    <property type="molecule type" value="Genomic_DNA"/>
</dbReference>
<feature type="region of interest" description="Disordered" evidence="1">
    <location>
        <begin position="1"/>
        <end position="22"/>
    </location>
</feature>
<evidence type="ECO:0000313" key="5">
    <source>
        <dbReference type="Proteomes" id="UP001302367"/>
    </source>
</evidence>
<dbReference type="AlphaFoldDB" id="A0A2G5HQ10"/>
<keyword evidence="5" id="KW-1185">Reference proteome</keyword>
<evidence type="ECO:0000313" key="3">
    <source>
        <dbReference type="EMBL" id="WPB04988.1"/>
    </source>
</evidence>
<protein>
    <submittedName>
        <fullName evidence="2">Uncharacterized protein</fullName>
    </submittedName>
</protein>
<evidence type="ECO:0000313" key="4">
    <source>
        <dbReference type="Proteomes" id="UP000230605"/>
    </source>
</evidence>
<gene>
    <name evidence="2" type="ORF">CB0940_08412</name>
    <name evidence="3" type="ORF">RHO25_009636</name>
</gene>
<sequence length="178" mass="19675">MPRKNARSVVHETPSTFSRNSEPLKLEWPSSMSAANAKTSGRLLTLRSRVVRIQLPLTTAPNFLTSSRLSIRIGTNEGLDDERHDAIHIHINDSTISSCFSGEYLERRTSKNPNLAHWQRRILIAPECREDIQISPTERVCLECPFAPPTTEASQAAAAAAASAGEGGLCRSRAERQR</sequence>
<organism evidence="2 4">
    <name type="scientific">Cercospora beticola</name>
    <name type="common">Sugarbeet leaf spot fungus</name>
    <dbReference type="NCBI Taxonomy" id="122368"/>
    <lineage>
        <taxon>Eukaryota</taxon>
        <taxon>Fungi</taxon>
        <taxon>Dikarya</taxon>
        <taxon>Ascomycota</taxon>
        <taxon>Pezizomycotina</taxon>
        <taxon>Dothideomycetes</taxon>
        <taxon>Dothideomycetidae</taxon>
        <taxon>Mycosphaerellales</taxon>
        <taxon>Mycosphaerellaceae</taxon>
        <taxon>Cercospora</taxon>
    </lineage>
</organism>
<reference evidence="3 5" key="2">
    <citation type="submission" date="2023-09" db="EMBL/GenBank/DDBJ databases">
        <title>Complete-Gapless Cercospora beticola genome.</title>
        <authorList>
            <person name="Wyatt N.A."/>
            <person name="Spanner R.E."/>
            <person name="Bolton M.D."/>
        </authorList>
    </citation>
    <scope>NUCLEOTIDE SEQUENCE [LARGE SCALE GENOMIC DNA]</scope>
    <source>
        <strain evidence="3">Cb09-40</strain>
    </source>
</reference>
<reference evidence="2 4" key="1">
    <citation type="submission" date="2015-10" db="EMBL/GenBank/DDBJ databases">
        <title>The cercosporin biosynthetic gene cluster was horizontally transferred to several fungal lineages and shown to be expanded in Cercospora beticola based on microsynteny with recipient genomes.</title>
        <authorList>
            <person name="De Jonge R."/>
            <person name="Ebert M.K."/>
            <person name="Suttle J.C."/>
            <person name="Jurick Ii W.M."/>
            <person name="Secor G.A."/>
            <person name="Thomma B.P."/>
            <person name="Van De Peer Y."/>
            <person name="Bolton M.D."/>
        </authorList>
    </citation>
    <scope>NUCLEOTIDE SEQUENCE [LARGE SCALE GENOMIC DNA]</scope>
    <source>
        <strain evidence="2 4">09-40</strain>
    </source>
</reference>
<dbReference type="Proteomes" id="UP001302367">
    <property type="component" value="Chromosome 6"/>
</dbReference>
<evidence type="ECO:0000313" key="2">
    <source>
        <dbReference type="EMBL" id="PIA94343.1"/>
    </source>
</evidence>